<evidence type="ECO:0000313" key="2">
    <source>
        <dbReference type="Proteomes" id="UP001558613"/>
    </source>
</evidence>
<organism evidence="1 2">
    <name type="scientific">Cirrhinus molitorella</name>
    <name type="common">mud carp</name>
    <dbReference type="NCBI Taxonomy" id="172907"/>
    <lineage>
        <taxon>Eukaryota</taxon>
        <taxon>Metazoa</taxon>
        <taxon>Chordata</taxon>
        <taxon>Craniata</taxon>
        <taxon>Vertebrata</taxon>
        <taxon>Euteleostomi</taxon>
        <taxon>Actinopterygii</taxon>
        <taxon>Neopterygii</taxon>
        <taxon>Teleostei</taxon>
        <taxon>Ostariophysi</taxon>
        <taxon>Cypriniformes</taxon>
        <taxon>Cyprinidae</taxon>
        <taxon>Labeoninae</taxon>
        <taxon>Labeonini</taxon>
        <taxon>Cirrhinus</taxon>
    </lineage>
</organism>
<gene>
    <name evidence="1" type="ORF">QQF64_005892</name>
</gene>
<dbReference type="EMBL" id="JAYMGO010000013">
    <property type="protein sequence ID" value="KAL1263153.1"/>
    <property type="molecule type" value="Genomic_DNA"/>
</dbReference>
<sequence length="112" mass="12287">MLLLCECFRVKGSECRQPLTPVWAAGSSVGSVLLLPEPASIRWPCQSTVISITPPLSLCHPLLSAASPIKTPLRSSFLFAFPVLRISHFCFSSSTAARLQSRRYMKSCLYIG</sequence>
<comment type="caution">
    <text evidence="1">The sequence shown here is derived from an EMBL/GenBank/DDBJ whole genome shotgun (WGS) entry which is preliminary data.</text>
</comment>
<evidence type="ECO:0000313" key="1">
    <source>
        <dbReference type="EMBL" id="KAL1263153.1"/>
    </source>
</evidence>
<reference evidence="1 2" key="1">
    <citation type="submission" date="2023-09" db="EMBL/GenBank/DDBJ databases">
        <authorList>
            <person name="Wang M."/>
        </authorList>
    </citation>
    <scope>NUCLEOTIDE SEQUENCE [LARGE SCALE GENOMIC DNA]</scope>
    <source>
        <strain evidence="1">GT-2023</strain>
        <tissue evidence="1">Liver</tissue>
    </source>
</reference>
<proteinExistence type="predicted"/>
<protein>
    <submittedName>
        <fullName evidence="1">Uncharacterized protein</fullName>
    </submittedName>
</protein>
<keyword evidence="2" id="KW-1185">Reference proteome</keyword>
<accession>A0ABR3MDI2</accession>
<dbReference type="Proteomes" id="UP001558613">
    <property type="component" value="Unassembled WGS sequence"/>
</dbReference>
<name>A0ABR3MDI2_9TELE</name>